<name>A0A922D7Q7_CARIL</name>
<comment type="caution">
    <text evidence="1">The sequence shown here is derived from an EMBL/GenBank/DDBJ whole genome shotgun (WGS) entry which is preliminary data.</text>
</comment>
<sequence>MAFQSYFRFVFLYSFTNIIASTPSHYHNHVVLNRSSFPAGFIFGTASSYYQYEGAAKEGGRGPSIWDTFTHRYPGLSLSLSLRPKYYEAFIYNRIHINGIELNIDYQKNKKRERKSLSFRNCDGSELH</sequence>
<dbReference type="GO" id="GO:0004553">
    <property type="term" value="F:hydrolase activity, hydrolyzing O-glycosyl compounds"/>
    <property type="evidence" value="ECO:0007669"/>
    <property type="project" value="InterPro"/>
</dbReference>
<gene>
    <name evidence="1" type="ORF">I3842_Q025600</name>
</gene>
<protein>
    <recommendedName>
        <fullName evidence="3">Beta-glucosidase</fullName>
    </recommendedName>
</protein>
<organism evidence="1 2">
    <name type="scientific">Carya illinoinensis</name>
    <name type="common">Pecan</name>
    <dbReference type="NCBI Taxonomy" id="32201"/>
    <lineage>
        <taxon>Eukaryota</taxon>
        <taxon>Viridiplantae</taxon>
        <taxon>Streptophyta</taxon>
        <taxon>Embryophyta</taxon>
        <taxon>Tracheophyta</taxon>
        <taxon>Spermatophyta</taxon>
        <taxon>Magnoliopsida</taxon>
        <taxon>eudicotyledons</taxon>
        <taxon>Gunneridae</taxon>
        <taxon>Pentapetalae</taxon>
        <taxon>rosids</taxon>
        <taxon>fabids</taxon>
        <taxon>Fagales</taxon>
        <taxon>Juglandaceae</taxon>
        <taxon>Carya</taxon>
    </lineage>
</organism>
<accession>A0A922D7Q7</accession>
<proteinExistence type="predicted"/>
<evidence type="ECO:0000313" key="1">
    <source>
        <dbReference type="EMBL" id="KAG6621465.1"/>
    </source>
</evidence>
<dbReference type="Pfam" id="PF00232">
    <property type="entry name" value="Glyco_hydro_1"/>
    <property type="match status" value="1"/>
</dbReference>
<dbReference type="InterPro" id="IPR001360">
    <property type="entry name" value="Glyco_hydro_1"/>
</dbReference>
<evidence type="ECO:0000313" key="2">
    <source>
        <dbReference type="Proteomes" id="UP000811246"/>
    </source>
</evidence>
<evidence type="ECO:0008006" key="3">
    <source>
        <dbReference type="Google" id="ProtNLM"/>
    </source>
</evidence>
<dbReference type="AlphaFoldDB" id="A0A922D7Q7"/>
<dbReference type="EMBL" id="MU228865">
    <property type="protein sequence ID" value="KAG6621465.1"/>
    <property type="molecule type" value="Genomic_DNA"/>
</dbReference>
<dbReference type="Proteomes" id="UP000811246">
    <property type="component" value="Unassembled WGS sequence"/>
</dbReference>
<reference evidence="1" key="1">
    <citation type="submission" date="2021-01" db="EMBL/GenBank/DDBJ databases">
        <authorList>
            <person name="Lovell J.T."/>
            <person name="Bentley N."/>
            <person name="Bhattarai G."/>
            <person name="Jenkins J.W."/>
            <person name="Sreedasyam A."/>
            <person name="Alarcon Y."/>
            <person name="Bock C."/>
            <person name="Boston L."/>
            <person name="Carlson J."/>
            <person name="Cervantes K."/>
            <person name="Clermont K."/>
            <person name="Krom N."/>
            <person name="Kubenka K."/>
            <person name="Mamidi S."/>
            <person name="Mattison C."/>
            <person name="Monteros M."/>
            <person name="Pisani C."/>
            <person name="Plott C."/>
            <person name="Rajasekar S."/>
            <person name="Rhein H.S."/>
            <person name="Rohla C."/>
            <person name="Song M."/>
            <person name="Hilaire R.S."/>
            <person name="Shu S."/>
            <person name="Wells L."/>
            <person name="Wang X."/>
            <person name="Webber J."/>
            <person name="Heerema R.J."/>
            <person name="Klein P."/>
            <person name="Conner P."/>
            <person name="Grauke L."/>
            <person name="Grimwood J."/>
            <person name="Schmutz J."/>
            <person name="Randall J.J."/>
        </authorList>
    </citation>
    <scope>NUCLEOTIDE SEQUENCE</scope>
    <source>
        <tissue evidence="1">Leaf</tissue>
    </source>
</reference>
<dbReference type="GO" id="GO:0005975">
    <property type="term" value="P:carbohydrate metabolic process"/>
    <property type="evidence" value="ECO:0007669"/>
    <property type="project" value="InterPro"/>
</dbReference>